<protein>
    <submittedName>
        <fullName evidence="2">Membrane protein</fullName>
    </submittedName>
</protein>
<dbReference type="InterPro" id="IPR026467">
    <property type="entry name" value="Ser/Gly_Cys_C_dom"/>
</dbReference>
<keyword evidence="1" id="KW-1133">Transmembrane helix</keyword>
<sequence length="263" mass="27518">MWVLFLLVAWIAAIGSCGRLCRAAITAARTREPAEREERRGAPGLYEAAYLFGGPRRVTDLALVRLSCDQRILLAHTGYATVVDPHGRDEIERSLISAVGAGGQSPVSAVRAAFVEGEAVRSLADRLTEAGLAVPAAARLAVDSSVRVVRAASVVIVVTFVMGAVLHPRGADGSLVGWFALPLLITLGSLAIAHVEIGPCTRWASPAGQDYLRRFRIPDRGTGGEESADGEVLAAVAVCGPAAVPDPLLRTALRGGRRVASNG</sequence>
<reference evidence="2" key="2">
    <citation type="submission" date="2020-09" db="EMBL/GenBank/DDBJ databases">
        <authorList>
            <person name="Sun Q."/>
            <person name="Zhou Y."/>
        </authorList>
    </citation>
    <scope>NUCLEOTIDE SEQUENCE</scope>
    <source>
        <strain evidence="2">CGMCC 4.7201</strain>
    </source>
</reference>
<name>A0A917ZUA4_9ACTN</name>
<evidence type="ECO:0000313" key="3">
    <source>
        <dbReference type="Proteomes" id="UP000641932"/>
    </source>
</evidence>
<feature type="transmembrane region" description="Helical" evidence="1">
    <location>
        <begin position="148"/>
        <end position="166"/>
    </location>
</feature>
<feature type="transmembrane region" description="Helical" evidence="1">
    <location>
        <begin position="175"/>
        <end position="195"/>
    </location>
</feature>
<dbReference type="EMBL" id="BMMS01000018">
    <property type="protein sequence ID" value="GGO92182.1"/>
    <property type="molecule type" value="Genomic_DNA"/>
</dbReference>
<organism evidence="2 3">
    <name type="scientific">Wenjunlia tyrosinilytica</name>
    <dbReference type="NCBI Taxonomy" id="1544741"/>
    <lineage>
        <taxon>Bacteria</taxon>
        <taxon>Bacillati</taxon>
        <taxon>Actinomycetota</taxon>
        <taxon>Actinomycetes</taxon>
        <taxon>Kitasatosporales</taxon>
        <taxon>Streptomycetaceae</taxon>
        <taxon>Wenjunlia</taxon>
    </lineage>
</organism>
<keyword evidence="1" id="KW-0812">Transmembrane</keyword>
<accession>A0A917ZUA4</accession>
<evidence type="ECO:0000256" key="1">
    <source>
        <dbReference type="SAM" id="Phobius"/>
    </source>
</evidence>
<keyword evidence="3" id="KW-1185">Reference proteome</keyword>
<dbReference type="AlphaFoldDB" id="A0A917ZUA4"/>
<comment type="caution">
    <text evidence="2">The sequence shown here is derived from an EMBL/GenBank/DDBJ whole genome shotgun (WGS) entry which is preliminary data.</text>
</comment>
<keyword evidence="1" id="KW-0472">Membrane</keyword>
<proteinExistence type="predicted"/>
<reference evidence="2" key="1">
    <citation type="journal article" date="2014" name="Int. J. Syst. Evol. Microbiol.">
        <title>Complete genome sequence of Corynebacterium casei LMG S-19264T (=DSM 44701T), isolated from a smear-ripened cheese.</title>
        <authorList>
            <consortium name="US DOE Joint Genome Institute (JGI-PGF)"/>
            <person name="Walter F."/>
            <person name="Albersmeier A."/>
            <person name="Kalinowski J."/>
            <person name="Ruckert C."/>
        </authorList>
    </citation>
    <scope>NUCLEOTIDE SEQUENCE</scope>
    <source>
        <strain evidence="2">CGMCC 4.7201</strain>
    </source>
</reference>
<gene>
    <name evidence="2" type="ORF">GCM10012280_41770</name>
</gene>
<evidence type="ECO:0000313" key="2">
    <source>
        <dbReference type="EMBL" id="GGO92182.1"/>
    </source>
</evidence>
<dbReference type="NCBIfam" id="TIGR04222">
    <property type="entry name" value="near_uncomplex"/>
    <property type="match status" value="1"/>
</dbReference>
<dbReference type="RefSeq" id="WP_189133279.1">
    <property type="nucleotide sequence ID" value="NZ_BMMS01000018.1"/>
</dbReference>
<dbReference type="Proteomes" id="UP000641932">
    <property type="component" value="Unassembled WGS sequence"/>
</dbReference>